<sequence>MDDLQTESPPFYTARQPYASPPGYKSPALGDCAPIPGSQDNLNMGNNSISPIPLLARRPAAAEGNDPATMDNGSTPSLSTLNFESRNPPSQMILMMISPEESPSRHCPNHQSPPFKPGNWQTALLPYLMKQTIYPSDNNCHRMEFRNINHSTSCEIIVLTRTRKKGKGMLMTDEPDTEVNSPTHSSPIPLIAQIPAAFEGNSSAMMDDDSTSHVPTLVDHTAMTDIGSTPPITLTASKRSLKSYLSYACSSHMRNCQQQALESPLSLSSQMVIIPEKLPFRQHPITYTSPQLCKDEPAVNPVSQSATIPETSLARNLAALEGNHAIRLTIDSSSLTTLSEDETTDHQTTHVVPRPTLVQLHTPSKSGVTLRQNDNLSSLVAFTMTTPLSSLPNDMMIRSVRIHP</sequence>
<dbReference type="HOGENOM" id="CLU_681630_0_0_1"/>
<proteinExistence type="predicted"/>
<dbReference type="KEGG" id="lbc:LACBIDRAFT_328507"/>
<accession>B0DF24</accession>
<gene>
    <name evidence="2" type="ORF">LACBIDRAFT_328507</name>
</gene>
<evidence type="ECO:0000313" key="2">
    <source>
        <dbReference type="EMBL" id="EDR06774.1"/>
    </source>
</evidence>
<dbReference type="AlphaFoldDB" id="B0DF24"/>
<dbReference type="InParanoid" id="B0DF24"/>
<dbReference type="EMBL" id="DS547107">
    <property type="protein sequence ID" value="EDR06774.1"/>
    <property type="molecule type" value="Genomic_DNA"/>
</dbReference>
<feature type="compositionally biased region" description="Polar residues" evidence="1">
    <location>
        <begin position="38"/>
        <end position="48"/>
    </location>
</feature>
<dbReference type="Proteomes" id="UP000001194">
    <property type="component" value="Unassembled WGS sequence"/>
</dbReference>
<reference evidence="2 3" key="1">
    <citation type="journal article" date="2008" name="Nature">
        <title>The genome of Laccaria bicolor provides insights into mycorrhizal symbiosis.</title>
        <authorList>
            <person name="Martin F."/>
            <person name="Aerts A."/>
            <person name="Ahren D."/>
            <person name="Brun A."/>
            <person name="Danchin E.G.J."/>
            <person name="Duchaussoy F."/>
            <person name="Gibon J."/>
            <person name="Kohler A."/>
            <person name="Lindquist E."/>
            <person name="Pereda V."/>
            <person name="Salamov A."/>
            <person name="Shapiro H.J."/>
            <person name="Wuyts J."/>
            <person name="Blaudez D."/>
            <person name="Buee M."/>
            <person name="Brokstein P."/>
            <person name="Canbaeck B."/>
            <person name="Cohen D."/>
            <person name="Courty P.E."/>
            <person name="Coutinho P.M."/>
            <person name="Delaruelle C."/>
            <person name="Detter J.C."/>
            <person name="Deveau A."/>
            <person name="DiFazio S."/>
            <person name="Duplessis S."/>
            <person name="Fraissinet-Tachet L."/>
            <person name="Lucic E."/>
            <person name="Frey-Klett P."/>
            <person name="Fourrey C."/>
            <person name="Feussner I."/>
            <person name="Gay G."/>
            <person name="Grimwood J."/>
            <person name="Hoegger P.J."/>
            <person name="Jain P."/>
            <person name="Kilaru S."/>
            <person name="Labbe J."/>
            <person name="Lin Y.C."/>
            <person name="Legue V."/>
            <person name="Le Tacon F."/>
            <person name="Marmeisse R."/>
            <person name="Melayah D."/>
            <person name="Montanini B."/>
            <person name="Muratet M."/>
            <person name="Nehls U."/>
            <person name="Niculita-Hirzel H."/>
            <person name="Oudot-Le Secq M.P."/>
            <person name="Peter M."/>
            <person name="Quesneville H."/>
            <person name="Rajashekar B."/>
            <person name="Reich M."/>
            <person name="Rouhier N."/>
            <person name="Schmutz J."/>
            <person name="Yin T."/>
            <person name="Chalot M."/>
            <person name="Henrissat B."/>
            <person name="Kuees U."/>
            <person name="Lucas S."/>
            <person name="Van de Peer Y."/>
            <person name="Podila G.K."/>
            <person name="Polle A."/>
            <person name="Pukkila P.J."/>
            <person name="Richardson P.M."/>
            <person name="Rouze P."/>
            <person name="Sanders I.R."/>
            <person name="Stajich J.E."/>
            <person name="Tunlid A."/>
            <person name="Tuskan G."/>
            <person name="Grigoriev I.V."/>
        </authorList>
    </citation>
    <scope>NUCLEOTIDE SEQUENCE [LARGE SCALE GENOMIC DNA]</scope>
    <source>
        <strain evidence="3">S238N-H82 / ATCC MYA-4686</strain>
    </source>
</reference>
<organism evidence="3">
    <name type="scientific">Laccaria bicolor (strain S238N-H82 / ATCC MYA-4686)</name>
    <name type="common">Bicoloured deceiver</name>
    <name type="synonym">Laccaria laccata var. bicolor</name>
    <dbReference type="NCBI Taxonomy" id="486041"/>
    <lineage>
        <taxon>Eukaryota</taxon>
        <taxon>Fungi</taxon>
        <taxon>Dikarya</taxon>
        <taxon>Basidiomycota</taxon>
        <taxon>Agaricomycotina</taxon>
        <taxon>Agaricomycetes</taxon>
        <taxon>Agaricomycetidae</taxon>
        <taxon>Agaricales</taxon>
        <taxon>Agaricineae</taxon>
        <taxon>Hydnangiaceae</taxon>
        <taxon>Laccaria</taxon>
    </lineage>
</organism>
<evidence type="ECO:0000256" key="1">
    <source>
        <dbReference type="SAM" id="MobiDB-lite"/>
    </source>
</evidence>
<feature type="region of interest" description="Disordered" evidence="1">
    <location>
        <begin position="168"/>
        <end position="188"/>
    </location>
</feature>
<dbReference type="RefSeq" id="XP_001882621.1">
    <property type="nucleotide sequence ID" value="XM_001882586.1"/>
</dbReference>
<dbReference type="GeneID" id="6078305"/>
<keyword evidence="3" id="KW-1185">Reference proteome</keyword>
<evidence type="ECO:0000313" key="3">
    <source>
        <dbReference type="Proteomes" id="UP000001194"/>
    </source>
</evidence>
<name>B0DF24_LACBS</name>
<feature type="region of interest" description="Disordered" evidence="1">
    <location>
        <begin position="1"/>
        <end position="48"/>
    </location>
</feature>
<protein>
    <submittedName>
        <fullName evidence="2">Predicted protein</fullName>
    </submittedName>
</protein>